<proteinExistence type="predicted"/>
<gene>
    <name evidence="1" type="ORF">S03H2_33133</name>
</gene>
<accession>X1HUA3</accession>
<comment type="caution">
    <text evidence="1">The sequence shown here is derived from an EMBL/GenBank/DDBJ whole genome shotgun (WGS) entry which is preliminary data.</text>
</comment>
<name>X1HUA3_9ZZZZ</name>
<sequence>SSEALYDLEVKPMPVILDVWVLNATILEGTPVSIYANLTLADGTPIAGAQIVFTIYIYLKSNPDLPPEAIRMLFTDYDGKNTF</sequence>
<organism evidence="1">
    <name type="scientific">marine sediment metagenome</name>
    <dbReference type="NCBI Taxonomy" id="412755"/>
    <lineage>
        <taxon>unclassified sequences</taxon>
        <taxon>metagenomes</taxon>
        <taxon>ecological metagenomes</taxon>
    </lineage>
</organism>
<dbReference type="EMBL" id="BARU01020154">
    <property type="protein sequence ID" value="GAH60640.1"/>
    <property type="molecule type" value="Genomic_DNA"/>
</dbReference>
<dbReference type="AlphaFoldDB" id="X1HUA3"/>
<protein>
    <recommendedName>
        <fullName evidence="2">Big-1 domain-containing protein</fullName>
    </recommendedName>
</protein>
<evidence type="ECO:0008006" key="2">
    <source>
        <dbReference type="Google" id="ProtNLM"/>
    </source>
</evidence>
<feature type="non-terminal residue" evidence="1">
    <location>
        <position position="1"/>
    </location>
</feature>
<reference evidence="1" key="1">
    <citation type="journal article" date="2014" name="Front. Microbiol.">
        <title>High frequency of phylogenetically diverse reductive dehalogenase-homologous genes in deep subseafloor sedimentary metagenomes.</title>
        <authorList>
            <person name="Kawai M."/>
            <person name="Futagami T."/>
            <person name="Toyoda A."/>
            <person name="Takaki Y."/>
            <person name="Nishi S."/>
            <person name="Hori S."/>
            <person name="Arai W."/>
            <person name="Tsubouchi T."/>
            <person name="Morono Y."/>
            <person name="Uchiyama I."/>
            <person name="Ito T."/>
            <person name="Fujiyama A."/>
            <person name="Inagaki F."/>
            <person name="Takami H."/>
        </authorList>
    </citation>
    <scope>NUCLEOTIDE SEQUENCE</scope>
    <source>
        <strain evidence="1">Expedition CK06-06</strain>
    </source>
</reference>
<evidence type="ECO:0000313" key="1">
    <source>
        <dbReference type="EMBL" id="GAH60640.1"/>
    </source>
</evidence>